<dbReference type="InterPro" id="IPR029062">
    <property type="entry name" value="Class_I_gatase-like"/>
</dbReference>
<dbReference type="PANTHER" id="PTHR43130:SF2">
    <property type="entry name" value="DJ-1_PFPI DOMAIN-CONTAINING PROTEIN"/>
    <property type="match status" value="1"/>
</dbReference>
<evidence type="ECO:0000313" key="3">
    <source>
        <dbReference type="Proteomes" id="UP001500665"/>
    </source>
</evidence>
<dbReference type="EMBL" id="BAAAHH010000006">
    <property type="protein sequence ID" value="GAA0946431.1"/>
    <property type="molecule type" value="Genomic_DNA"/>
</dbReference>
<dbReference type="InterPro" id="IPR052158">
    <property type="entry name" value="INH-QAR"/>
</dbReference>
<evidence type="ECO:0000313" key="2">
    <source>
        <dbReference type="EMBL" id="GAA0946431.1"/>
    </source>
</evidence>
<accession>A0ABN1QS57</accession>
<gene>
    <name evidence="2" type="ORF">GCM10009550_21070</name>
</gene>
<evidence type="ECO:0000259" key="1">
    <source>
        <dbReference type="Pfam" id="PF01965"/>
    </source>
</evidence>
<dbReference type="Proteomes" id="UP001500665">
    <property type="component" value="Unassembled WGS sequence"/>
</dbReference>
<dbReference type="RefSeq" id="WP_344239325.1">
    <property type="nucleotide sequence ID" value="NZ_BAAAHH010000006.1"/>
</dbReference>
<sequence length="210" mass="21689">MRIVLPLYPNFTALDAIGPYEVLSRLPGAETVFAAVEPGPVTTDTGALTVLAETALADITECDVVVVPGGPGCVAAGQDAAYTGWLAAVHPTTRWTASVCSGSLLLGAAGILDGLPATSHWAVTDTLPLFGATPTPRRTVFTGKIVTAAGVASGIDMALALAAELTDRETAESLQLFIEYDPQPPFDTGSPAKAPAEMVERVRERVLSEA</sequence>
<protein>
    <submittedName>
        <fullName evidence="2">DJ-1/PfpI family protein</fullName>
    </submittedName>
</protein>
<comment type="caution">
    <text evidence="2">The sequence shown here is derived from an EMBL/GenBank/DDBJ whole genome shotgun (WGS) entry which is preliminary data.</text>
</comment>
<keyword evidence="3" id="KW-1185">Reference proteome</keyword>
<organism evidence="2 3">
    <name type="scientific">Actinocorallia libanotica</name>
    <dbReference type="NCBI Taxonomy" id="46162"/>
    <lineage>
        <taxon>Bacteria</taxon>
        <taxon>Bacillati</taxon>
        <taxon>Actinomycetota</taxon>
        <taxon>Actinomycetes</taxon>
        <taxon>Streptosporangiales</taxon>
        <taxon>Thermomonosporaceae</taxon>
        <taxon>Actinocorallia</taxon>
    </lineage>
</organism>
<dbReference type="CDD" id="cd03139">
    <property type="entry name" value="GATase1_PfpI_2"/>
    <property type="match status" value="1"/>
</dbReference>
<dbReference type="Pfam" id="PF01965">
    <property type="entry name" value="DJ-1_PfpI"/>
    <property type="match status" value="1"/>
</dbReference>
<name>A0ABN1QS57_9ACTN</name>
<feature type="domain" description="DJ-1/PfpI" evidence="1">
    <location>
        <begin position="1"/>
        <end position="163"/>
    </location>
</feature>
<dbReference type="PANTHER" id="PTHR43130">
    <property type="entry name" value="ARAC-FAMILY TRANSCRIPTIONAL REGULATOR"/>
    <property type="match status" value="1"/>
</dbReference>
<dbReference type="Gene3D" id="3.40.50.880">
    <property type="match status" value="1"/>
</dbReference>
<dbReference type="SUPFAM" id="SSF52317">
    <property type="entry name" value="Class I glutamine amidotransferase-like"/>
    <property type="match status" value="1"/>
</dbReference>
<proteinExistence type="predicted"/>
<reference evidence="2 3" key="1">
    <citation type="journal article" date="2019" name="Int. J. Syst. Evol. Microbiol.">
        <title>The Global Catalogue of Microorganisms (GCM) 10K type strain sequencing project: providing services to taxonomists for standard genome sequencing and annotation.</title>
        <authorList>
            <consortium name="The Broad Institute Genomics Platform"/>
            <consortium name="The Broad Institute Genome Sequencing Center for Infectious Disease"/>
            <person name="Wu L."/>
            <person name="Ma J."/>
        </authorList>
    </citation>
    <scope>NUCLEOTIDE SEQUENCE [LARGE SCALE GENOMIC DNA]</scope>
    <source>
        <strain evidence="2 3">JCM 10696</strain>
    </source>
</reference>
<dbReference type="InterPro" id="IPR002818">
    <property type="entry name" value="DJ-1/PfpI"/>
</dbReference>